<protein>
    <submittedName>
        <fullName evidence="1">Uncharacterized protein</fullName>
    </submittedName>
</protein>
<dbReference type="KEGG" id="cgle:NCTC11432_04564"/>
<organism evidence="1 2">
    <name type="scientific">Chryseobacterium gleum</name>
    <name type="common">Flavobacterium gleum</name>
    <dbReference type="NCBI Taxonomy" id="250"/>
    <lineage>
        <taxon>Bacteria</taxon>
        <taxon>Pseudomonadati</taxon>
        <taxon>Bacteroidota</taxon>
        <taxon>Flavobacteriia</taxon>
        <taxon>Flavobacteriales</taxon>
        <taxon>Weeksellaceae</taxon>
        <taxon>Chryseobacterium group</taxon>
        <taxon>Chryseobacterium</taxon>
    </lineage>
</organism>
<evidence type="ECO:0000313" key="2">
    <source>
        <dbReference type="Proteomes" id="UP000279227"/>
    </source>
</evidence>
<evidence type="ECO:0000313" key="1">
    <source>
        <dbReference type="EMBL" id="VEE10989.1"/>
    </source>
</evidence>
<reference evidence="1 2" key="1">
    <citation type="submission" date="2018-12" db="EMBL/GenBank/DDBJ databases">
        <authorList>
            <consortium name="Pathogen Informatics"/>
        </authorList>
    </citation>
    <scope>NUCLEOTIDE SEQUENCE [LARGE SCALE GENOMIC DNA]</scope>
    <source>
        <strain evidence="1 2">NCTC11432</strain>
    </source>
</reference>
<dbReference type="Proteomes" id="UP000279227">
    <property type="component" value="Chromosome"/>
</dbReference>
<proteinExistence type="predicted"/>
<dbReference type="EMBL" id="LR134289">
    <property type="protein sequence ID" value="VEE10989.1"/>
    <property type="molecule type" value="Genomic_DNA"/>
</dbReference>
<sequence>MKIEKALITIVTAAKESASVFSSNSVLYEFMADY</sequence>
<name>A0A3S4QZU6_CHRGE</name>
<gene>
    <name evidence="1" type="ORF">NCTC11432_04564</name>
</gene>
<dbReference type="AlphaFoldDB" id="A0A3S4QZU6"/>
<accession>A0A3S4QZU6</accession>